<dbReference type="GO" id="GO:0003676">
    <property type="term" value="F:nucleic acid binding"/>
    <property type="evidence" value="ECO:0007669"/>
    <property type="project" value="InterPro"/>
</dbReference>
<dbReference type="InterPro" id="IPR031127">
    <property type="entry name" value="E3_UB_ligase_RBR"/>
</dbReference>
<dbReference type="FunFam" id="1.20.120.1750:FF:000019">
    <property type="entry name" value="RBR-type E3 ubiquitin transferase"/>
    <property type="match status" value="1"/>
</dbReference>
<dbReference type="GO" id="GO:0061630">
    <property type="term" value="F:ubiquitin protein ligase activity"/>
    <property type="evidence" value="ECO:0007669"/>
    <property type="project" value="UniProtKB-EC"/>
</dbReference>
<dbReference type="InterPro" id="IPR036397">
    <property type="entry name" value="RNaseH_sf"/>
</dbReference>
<dbReference type="CDD" id="cd22582">
    <property type="entry name" value="BRcat_RBR_unk"/>
    <property type="match status" value="1"/>
</dbReference>
<feature type="domain" description="RING-type" evidence="14">
    <location>
        <begin position="364"/>
        <end position="408"/>
    </location>
</feature>
<reference evidence="16" key="1">
    <citation type="submission" date="2022-12" db="EMBL/GenBank/DDBJ databases">
        <title>Draft genome assemblies for two species of Escallonia (Escalloniales).</title>
        <authorList>
            <person name="Chanderbali A."/>
            <person name="Dervinis C."/>
            <person name="Anghel I."/>
            <person name="Soltis D."/>
            <person name="Soltis P."/>
            <person name="Zapata F."/>
        </authorList>
    </citation>
    <scope>NUCLEOTIDE SEQUENCE</scope>
    <source>
        <strain evidence="16">UCBG64.0493</strain>
        <tissue evidence="16">Leaf</tissue>
    </source>
</reference>
<dbReference type="PROSITE" id="PS00518">
    <property type="entry name" value="ZF_RING_1"/>
    <property type="match status" value="1"/>
</dbReference>
<evidence type="ECO:0000313" key="17">
    <source>
        <dbReference type="Proteomes" id="UP001188597"/>
    </source>
</evidence>
<dbReference type="Gene3D" id="1.20.120.1750">
    <property type="match status" value="1"/>
</dbReference>
<feature type="domain" description="RING-type" evidence="15">
    <location>
        <begin position="360"/>
        <end position="578"/>
    </location>
</feature>
<dbReference type="AlphaFoldDB" id="A0AA89BHM9"/>
<dbReference type="Pfam" id="PF13456">
    <property type="entry name" value="RVT_3"/>
    <property type="match status" value="1"/>
</dbReference>
<dbReference type="Gene3D" id="3.30.40.10">
    <property type="entry name" value="Zinc/RING finger domain, C3HC4 (zinc finger)"/>
    <property type="match status" value="1"/>
</dbReference>
<keyword evidence="10" id="KW-0833">Ubl conjugation pathway</keyword>
<keyword evidence="6" id="KW-0808">Transferase</keyword>
<evidence type="ECO:0000256" key="8">
    <source>
        <dbReference type="ARBA" id="ARBA00022737"/>
    </source>
</evidence>
<dbReference type="InterPro" id="IPR013083">
    <property type="entry name" value="Znf_RING/FYVE/PHD"/>
</dbReference>
<evidence type="ECO:0000256" key="3">
    <source>
        <dbReference type="ARBA" id="ARBA00003976"/>
    </source>
</evidence>
<comment type="catalytic activity">
    <reaction evidence="1">
        <text>[E2 ubiquitin-conjugating enzyme]-S-ubiquitinyl-L-cysteine + [acceptor protein]-L-lysine = [E2 ubiquitin-conjugating enzyme]-L-cysteine + [acceptor protein]-N(6)-ubiquitinyl-L-lysine.</text>
        <dbReference type="EC" id="2.3.2.31"/>
    </reaction>
</comment>
<dbReference type="PROSITE" id="PS50089">
    <property type="entry name" value="ZF_RING_2"/>
    <property type="match status" value="1"/>
</dbReference>
<dbReference type="InterPro" id="IPR002156">
    <property type="entry name" value="RNaseH_domain"/>
</dbReference>
<organism evidence="16 17">
    <name type="scientific">Escallonia herrerae</name>
    <dbReference type="NCBI Taxonomy" id="1293975"/>
    <lineage>
        <taxon>Eukaryota</taxon>
        <taxon>Viridiplantae</taxon>
        <taxon>Streptophyta</taxon>
        <taxon>Embryophyta</taxon>
        <taxon>Tracheophyta</taxon>
        <taxon>Spermatophyta</taxon>
        <taxon>Magnoliopsida</taxon>
        <taxon>eudicotyledons</taxon>
        <taxon>Gunneridae</taxon>
        <taxon>Pentapetalae</taxon>
        <taxon>asterids</taxon>
        <taxon>campanulids</taxon>
        <taxon>Escalloniales</taxon>
        <taxon>Escalloniaceae</taxon>
        <taxon>Escallonia</taxon>
    </lineage>
</organism>
<dbReference type="Pfam" id="PF01485">
    <property type="entry name" value="IBR"/>
    <property type="match status" value="2"/>
</dbReference>
<dbReference type="GO" id="GO:0016567">
    <property type="term" value="P:protein ubiquitination"/>
    <property type="evidence" value="ECO:0007669"/>
    <property type="project" value="InterPro"/>
</dbReference>
<evidence type="ECO:0000256" key="12">
    <source>
        <dbReference type="PROSITE-ProRule" id="PRU00175"/>
    </source>
</evidence>
<evidence type="ECO:0000256" key="1">
    <source>
        <dbReference type="ARBA" id="ARBA00001798"/>
    </source>
</evidence>
<evidence type="ECO:0000259" key="14">
    <source>
        <dbReference type="PROSITE" id="PS50089"/>
    </source>
</evidence>
<dbReference type="InterPro" id="IPR001841">
    <property type="entry name" value="Znf_RING"/>
</dbReference>
<dbReference type="Gene3D" id="3.30.420.10">
    <property type="entry name" value="Ribonuclease H-like superfamily/Ribonuclease H"/>
    <property type="match status" value="1"/>
</dbReference>
<evidence type="ECO:0000256" key="10">
    <source>
        <dbReference type="ARBA" id="ARBA00022786"/>
    </source>
</evidence>
<dbReference type="SMART" id="SM00647">
    <property type="entry name" value="IBR"/>
    <property type="match status" value="2"/>
</dbReference>
<gene>
    <name evidence="16" type="ORF">RJ639_031305</name>
</gene>
<keyword evidence="17" id="KW-1185">Reference proteome</keyword>
<evidence type="ECO:0000256" key="5">
    <source>
        <dbReference type="ARBA" id="ARBA00012251"/>
    </source>
</evidence>
<evidence type="ECO:0000256" key="7">
    <source>
        <dbReference type="ARBA" id="ARBA00022723"/>
    </source>
</evidence>
<dbReference type="GO" id="GO:0008270">
    <property type="term" value="F:zinc ion binding"/>
    <property type="evidence" value="ECO:0007669"/>
    <property type="project" value="UniProtKB-KW"/>
</dbReference>
<name>A0AA89BHM9_9ASTE</name>
<dbReference type="SUPFAM" id="SSF57850">
    <property type="entry name" value="RING/U-box"/>
    <property type="match status" value="2"/>
</dbReference>
<keyword evidence="11" id="KW-0862">Zinc</keyword>
<comment type="similarity">
    <text evidence="4">Belongs to the RBR family. Ariadne subfamily.</text>
</comment>
<comment type="function">
    <text evidence="3">Might act as an E3 ubiquitin-protein ligase, or as part of E3 complex, which accepts ubiquitin from specific E2 ubiquitin-conjugating enzymes and then transfers it to substrates.</text>
</comment>
<evidence type="ECO:0000256" key="6">
    <source>
        <dbReference type="ARBA" id="ARBA00022679"/>
    </source>
</evidence>
<evidence type="ECO:0000256" key="9">
    <source>
        <dbReference type="ARBA" id="ARBA00022771"/>
    </source>
</evidence>
<evidence type="ECO:0000313" key="16">
    <source>
        <dbReference type="EMBL" id="KAK3036827.1"/>
    </source>
</evidence>
<dbReference type="InterPro" id="IPR017907">
    <property type="entry name" value="Znf_RING_CS"/>
</dbReference>
<evidence type="ECO:0000256" key="2">
    <source>
        <dbReference type="ARBA" id="ARBA00001947"/>
    </source>
</evidence>
<evidence type="ECO:0000256" key="4">
    <source>
        <dbReference type="ARBA" id="ARBA00005884"/>
    </source>
</evidence>
<dbReference type="EMBL" id="JAVXUP010000136">
    <property type="protein sequence ID" value="KAK3036827.1"/>
    <property type="molecule type" value="Genomic_DNA"/>
</dbReference>
<dbReference type="PROSITE" id="PS51873">
    <property type="entry name" value="TRIAD"/>
    <property type="match status" value="1"/>
</dbReference>
<dbReference type="PANTHER" id="PTHR11685">
    <property type="entry name" value="RBR FAMILY RING FINGER AND IBR DOMAIN-CONTAINING"/>
    <property type="match status" value="1"/>
</dbReference>
<dbReference type="FunFam" id="3.30.40.10:FF:000230">
    <property type="entry name" value="RBR-type E3 ubiquitin transferase"/>
    <property type="match status" value="1"/>
</dbReference>
<sequence>MSRTNKPPTPPPHDAVTANDLHTLTTEHRRELAAFRVMESDLELAFRLQLQEAIDASLSLQPSTSTSAPPRPPTPSNDALLHSAELQALELDQFEQHLKDRDLSQTETRQMRDDFARLIHDRRVAREIQAMAEDDWEECGDNFERPYGEGSSRSVSHELFRVYFKGLISEESIAAGGCSGRTATFGGIGVAICDSRNELVFELKKAVKGQGMSRRGVEGKALIEGLNAAIALDLKRVVFYCDYYPLYQFVKSYYWNGNKAKTGDKAIGLQSDWVGAKCATSRGRKIAEVTSLVSVMVTGRWPPRQQKVTTLVNRVALLRKKFVYCRPSLVARNDIKFAFKLAREAIVSQISKPAELSRAKKETCVICLEDTDVGHIFSIDGCMHRYCISCMKQHVEVKLLHGILPKCPHEGCNIELKIESYKNLLTPKLIDIMSQLKKEASIPVTEKIYCPYPKCSALMSKSQVLEYSKKEFATLDRFGARKCLNCHGTFCINCKVPWHSGITCLEYKRRNPNPHAEDAKLKTLAARNLWRQCVKCNHMIELAEGCYHMTCRCGFEFCYTCGAEWKNAKATCACPLWDEENILYDEDEFYEEDFEEYLEDSDSDDDYL</sequence>
<keyword evidence="8" id="KW-0677">Repeat</keyword>
<evidence type="ECO:0000259" key="15">
    <source>
        <dbReference type="PROSITE" id="PS51873"/>
    </source>
</evidence>
<evidence type="ECO:0000256" key="13">
    <source>
        <dbReference type="SAM" id="MobiDB-lite"/>
    </source>
</evidence>
<dbReference type="GO" id="GO:0004523">
    <property type="term" value="F:RNA-DNA hybrid ribonuclease activity"/>
    <property type="evidence" value="ECO:0007669"/>
    <property type="project" value="InterPro"/>
</dbReference>
<comment type="caution">
    <text evidence="16">The sequence shown here is derived from an EMBL/GenBank/DDBJ whole genome shotgun (WGS) entry which is preliminary data.</text>
</comment>
<dbReference type="InterPro" id="IPR002867">
    <property type="entry name" value="IBR_dom"/>
</dbReference>
<protein>
    <recommendedName>
        <fullName evidence="5">RBR-type E3 ubiquitin transferase</fullName>
        <ecNumber evidence="5">2.3.2.31</ecNumber>
    </recommendedName>
</protein>
<proteinExistence type="inferred from homology"/>
<dbReference type="CDD" id="cd22584">
    <property type="entry name" value="Rcat_RBR_unk"/>
    <property type="match status" value="1"/>
</dbReference>
<feature type="region of interest" description="Disordered" evidence="13">
    <location>
        <begin position="60"/>
        <end position="79"/>
    </location>
</feature>
<keyword evidence="7" id="KW-0479">Metal-binding</keyword>
<keyword evidence="9 12" id="KW-0863">Zinc-finger</keyword>
<accession>A0AA89BHM9</accession>
<dbReference type="InterPro" id="IPR044066">
    <property type="entry name" value="TRIAD_supradom"/>
</dbReference>
<comment type="cofactor">
    <cofactor evidence="2">
        <name>Zn(2+)</name>
        <dbReference type="ChEBI" id="CHEBI:29105"/>
    </cofactor>
</comment>
<dbReference type="Proteomes" id="UP001188597">
    <property type="component" value="Unassembled WGS sequence"/>
</dbReference>
<dbReference type="EC" id="2.3.2.31" evidence="5"/>
<evidence type="ECO:0000256" key="11">
    <source>
        <dbReference type="ARBA" id="ARBA00022833"/>
    </source>
</evidence>